<feature type="domain" description="VanZ-like" evidence="2">
    <location>
        <begin position="34"/>
        <end position="134"/>
    </location>
</feature>
<dbReference type="InterPro" id="IPR006976">
    <property type="entry name" value="VanZ-like"/>
</dbReference>
<dbReference type="OrthoDB" id="1358136at2"/>
<reference evidence="3 4" key="1">
    <citation type="journal article" date="2019" name="Mar. Drugs">
        <title>Comparative Genomics and CAZyme Genome Repertoires of Marine Zobellia amurskyensis KMM 3526(T) and Zobellia laminariae KMM 3676(T).</title>
        <authorList>
            <person name="Chernysheva N."/>
            <person name="Bystritskaya E."/>
            <person name="Stenkova A."/>
            <person name="Golovkin I."/>
            <person name="Nedashkovskaya O."/>
            <person name="Isaeva M."/>
        </authorList>
    </citation>
    <scope>NUCLEOTIDE SEQUENCE [LARGE SCALE GENOMIC DNA]</scope>
    <source>
        <strain evidence="3 4">KMM 3526</strain>
    </source>
</reference>
<proteinExistence type="predicted"/>
<feature type="transmembrane region" description="Helical" evidence="1">
    <location>
        <begin position="12"/>
        <end position="33"/>
    </location>
</feature>
<sequence length="146" mass="16649">MMSMNSFVETKKVKIIITILFIVGVSAILFLSWKTNPNLKELPFIPEWLSDWTDQVRNNRRRTAVPFIGLGLLTGFYLISIKRTTLSFWIYVWAILFIIVCLAEAGQYFLPSRSLDLKDVIWGVIGSTVGLAVTFTGLYAVRLLKK</sequence>
<evidence type="ECO:0000259" key="2">
    <source>
        <dbReference type="Pfam" id="PF04892"/>
    </source>
</evidence>
<gene>
    <name evidence="3" type="ORF">D9O36_07085</name>
</gene>
<dbReference type="Proteomes" id="UP000540519">
    <property type="component" value="Unassembled WGS sequence"/>
</dbReference>
<organism evidence="3 4">
    <name type="scientific">Zobellia amurskyensis</name>
    <dbReference type="NCBI Taxonomy" id="248905"/>
    <lineage>
        <taxon>Bacteria</taxon>
        <taxon>Pseudomonadati</taxon>
        <taxon>Bacteroidota</taxon>
        <taxon>Flavobacteriia</taxon>
        <taxon>Flavobacteriales</taxon>
        <taxon>Flavobacteriaceae</taxon>
        <taxon>Zobellia</taxon>
    </lineage>
</organism>
<evidence type="ECO:0000313" key="4">
    <source>
        <dbReference type="Proteomes" id="UP000540519"/>
    </source>
</evidence>
<protein>
    <recommendedName>
        <fullName evidence="2">VanZ-like domain-containing protein</fullName>
    </recommendedName>
</protein>
<keyword evidence="4" id="KW-1185">Reference proteome</keyword>
<feature type="transmembrane region" description="Helical" evidence="1">
    <location>
        <begin position="88"/>
        <end position="109"/>
    </location>
</feature>
<comment type="caution">
    <text evidence="3">The sequence shown here is derived from an EMBL/GenBank/DDBJ whole genome shotgun (WGS) entry which is preliminary data.</text>
</comment>
<evidence type="ECO:0000313" key="3">
    <source>
        <dbReference type="EMBL" id="MUH35598.1"/>
    </source>
</evidence>
<evidence type="ECO:0000256" key="1">
    <source>
        <dbReference type="SAM" id="Phobius"/>
    </source>
</evidence>
<name>A0A7X3D1J4_9FLAO</name>
<accession>A0A7X3D1J4</accession>
<keyword evidence="1" id="KW-1133">Transmembrane helix</keyword>
<keyword evidence="1" id="KW-0812">Transmembrane</keyword>
<dbReference type="EMBL" id="RCNR01000009">
    <property type="protein sequence ID" value="MUH35598.1"/>
    <property type="molecule type" value="Genomic_DNA"/>
</dbReference>
<feature type="transmembrane region" description="Helical" evidence="1">
    <location>
        <begin position="64"/>
        <end position="81"/>
    </location>
</feature>
<keyword evidence="1" id="KW-0472">Membrane</keyword>
<dbReference type="NCBIfam" id="NF037970">
    <property type="entry name" value="vanZ_1"/>
    <property type="match status" value="1"/>
</dbReference>
<feature type="transmembrane region" description="Helical" evidence="1">
    <location>
        <begin position="121"/>
        <end position="141"/>
    </location>
</feature>
<dbReference type="Pfam" id="PF04892">
    <property type="entry name" value="VanZ"/>
    <property type="match status" value="1"/>
</dbReference>
<dbReference type="AlphaFoldDB" id="A0A7X3D1J4"/>